<dbReference type="InterPro" id="IPR056119">
    <property type="entry name" value="DUF7702"/>
</dbReference>
<dbReference type="VEuPathDB" id="FungiDB:P170DRAFT_426812"/>
<dbReference type="AlphaFoldDB" id="A0A2I2G3W6"/>
<dbReference type="PANTHER" id="PTHR42109:SF3">
    <property type="entry name" value="INTEGRAL MEMBRANE PROTEIN (AFU_ORTHOLOGUE AFUA_5G00100)"/>
    <property type="match status" value="1"/>
</dbReference>
<reference evidence="4 5" key="1">
    <citation type="submission" date="2016-12" db="EMBL/GenBank/DDBJ databases">
        <title>The genomes of Aspergillus section Nigri reveals drivers in fungal speciation.</title>
        <authorList>
            <consortium name="DOE Joint Genome Institute"/>
            <person name="Vesth T.C."/>
            <person name="Nybo J."/>
            <person name="Theobald S."/>
            <person name="Brandl J."/>
            <person name="Frisvad J.C."/>
            <person name="Nielsen K.F."/>
            <person name="Lyhne E.K."/>
            <person name="Kogle M.E."/>
            <person name="Kuo A."/>
            <person name="Riley R."/>
            <person name="Clum A."/>
            <person name="Nolan M."/>
            <person name="Lipzen A."/>
            <person name="Salamov A."/>
            <person name="Henrissat B."/>
            <person name="Wiebenga A."/>
            <person name="De Vries R.P."/>
            <person name="Grigoriev I.V."/>
            <person name="Mortensen U.H."/>
            <person name="Andersen M.R."/>
            <person name="Baker S.E."/>
        </authorList>
    </citation>
    <scope>NUCLEOTIDE SEQUENCE [LARGE SCALE GENOMIC DNA]</scope>
    <source>
        <strain evidence="4 5">IBT 23096</strain>
    </source>
</reference>
<keyword evidence="2" id="KW-0812">Transmembrane</keyword>
<evidence type="ECO:0000256" key="1">
    <source>
        <dbReference type="SAM" id="MobiDB-lite"/>
    </source>
</evidence>
<feature type="transmembrane region" description="Helical" evidence="2">
    <location>
        <begin position="170"/>
        <end position="188"/>
    </location>
</feature>
<feature type="transmembrane region" description="Helical" evidence="2">
    <location>
        <begin position="6"/>
        <end position="25"/>
    </location>
</feature>
<evidence type="ECO:0000259" key="3">
    <source>
        <dbReference type="Pfam" id="PF24800"/>
    </source>
</evidence>
<dbReference type="Pfam" id="PF24800">
    <property type="entry name" value="DUF7702"/>
    <property type="match status" value="1"/>
</dbReference>
<evidence type="ECO:0000256" key="2">
    <source>
        <dbReference type="SAM" id="Phobius"/>
    </source>
</evidence>
<proteinExistence type="predicted"/>
<feature type="transmembrane region" description="Helical" evidence="2">
    <location>
        <begin position="208"/>
        <end position="228"/>
    </location>
</feature>
<keyword evidence="2" id="KW-1133">Transmembrane helix</keyword>
<evidence type="ECO:0000313" key="5">
    <source>
        <dbReference type="Proteomes" id="UP000234275"/>
    </source>
</evidence>
<dbReference type="GeneID" id="36555435"/>
<feature type="region of interest" description="Disordered" evidence="1">
    <location>
        <begin position="237"/>
        <end position="257"/>
    </location>
</feature>
<keyword evidence="5" id="KW-1185">Reference proteome</keyword>
<feature type="domain" description="DUF7702" evidence="3">
    <location>
        <begin position="2"/>
        <end position="233"/>
    </location>
</feature>
<feature type="transmembrane region" description="Helical" evidence="2">
    <location>
        <begin position="138"/>
        <end position="158"/>
    </location>
</feature>
<accession>A0A2I2G3W6</accession>
<name>A0A2I2G3W6_9EURO</name>
<dbReference type="RefSeq" id="XP_024702872.1">
    <property type="nucleotide sequence ID" value="XM_024847736.1"/>
</dbReference>
<organism evidence="4 5">
    <name type="scientific">Aspergillus steynii IBT 23096</name>
    <dbReference type="NCBI Taxonomy" id="1392250"/>
    <lineage>
        <taxon>Eukaryota</taxon>
        <taxon>Fungi</taxon>
        <taxon>Dikarya</taxon>
        <taxon>Ascomycota</taxon>
        <taxon>Pezizomycotina</taxon>
        <taxon>Eurotiomycetes</taxon>
        <taxon>Eurotiomycetidae</taxon>
        <taxon>Eurotiales</taxon>
        <taxon>Aspergillaceae</taxon>
        <taxon>Aspergillus</taxon>
        <taxon>Aspergillus subgen. Circumdati</taxon>
    </lineage>
</organism>
<feature type="transmembrane region" description="Helical" evidence="2">
    <location>
        <begin position="59"/>
        <end position="79"/>
    </location>
</feature>
<evidence type="ECO:0000313" key="4">
    <source>
        <dbReference type="EMBL" id="PLB47570.1"/>
    </source>
</evidence>
<dbReference type="Proteomes" id="UP000234275">
    <property type="component" value="Unassembled WGS sequence"/>
</dbReference>
<dbReference type="EMBL" id="MSFO01000005">
    <property type="protein sequence ID" value="PLB47570.1"/>
    <property type="molecule type" value="Genomic_DNA"/>
</dbReference>
<sequence>MADGLSAATLAIYIVLLIPTVYILVKHGRQGLLGWLFLAIFCTIRIIGSGLAVGSSSSAASIISGVGLSPLLFASCGILREAKTYRLKSLNRRLEGVFDFFFHMLVAAGVVLTAIASAKLQRHENVEKAERQVKAGMAILAIAWVFLVGWTAMSFMGARRTTPVVKEGTVLLSTVCFSLTFIGVRVFYSLVAMCTQRADLNPTTGSLAIRVVLGFLPELIAAIAYVAAGMKTQNASKHDQEEQAGEWAMAKQPPVEA</sequence>
<comment type="caution">
    <text evidence="4">The sequence shown here is derived from an EMBL/GenBank/DDBJ whole genome shotgun (WGS) entry which is preliminary data.</text>
</comment>
<gene>
    <name evidence="4" type="ORF">P170DRAFT_426812</name>
</gene>
<keyword evidence="2" id="KW-0472">Membrane</keyword>
<feature type="transmembrane region" description="Helical" evidence="2">
    <location>
        <begin position="100"/>
        <end position="118"/>
    </location>
</feature>
<protein>
    <recommendedName>
        <fullName evidence="3">DUF7702 domain-containing protein</fullName>
    </recommendedName>
</protein>
<feature type="transmembrane region" description="Helical" evidence="2">
    <location>
        <begin position="32"/>
        <end position="53"/>
    </location>
</feature>
<dbReference type="PANTHER" id="PTHR42109">
    <property type="entry name" value="UNPLACED GENOMIC SCAFFOLD UM_SCAF_CONTIG_1.265, WHOLE GENOME SHOTGUN SEQUENCE"/>
    <property type="match status" value="1"/>
</dbReference>
<dbReference type="OrthoDB" id="2560628at2759"/>